<dbReference type="EMBL" id="JABAIL010000016">
    <property type="protein sequence ID" value="NLR94966.1"/>
    <property type="molecule type" value="Genomic_DNA"/>
</dbReference>
<feature type="region of interest" description="Disordered" evidence="1">
    <location>
        <begin position="103"/>
        <end position="147"/>
    </location>
</feature>
<evidence type="ECO:0000256" key="1">
    <source>
        <dbReference type="SAM" id="MobiDB-lite"/>
    </source>
</evidence>
<reference evidence="2 3" key="1">
    <citation type="submission" date="2020-04" db="EMBL/GenBank/DDBJ databases">
        <title>Flammeovirga sp. SR4, a novel species isolated from seawater.</title>
        <authorList>
            <person name="Wang X."/>
        </authorList>
    </citation>
    <scope>NUCLEOTIDE SEQUENCE [LARGE SCALE GENOMIC DNA]</scope>
    <source>
        <strain evidence="2 3">SR4</strain>
    </source>
</reference>
<feature type="compositionally biased region" description="Basic and acidic residues" evidence="1">
    <location>
        <begin position="164"/>
        <end position="177"/>
    </location>
</feature>
<feature type="region of interest" description="Disordered" evidence="1">
    <location>
        <begin position="161"/>
        <end position="189"/>
    </location>
</feature>
<comment type="caution">
    <text evidence="2">The sequence shown here is derived from an EMBL/GenBank/DDBJ whole genome shotgun (WGS) entry which is preliminary data.</text>
</comment>
<keyword evidence="3" id="KW-1185">Reference proteome</keyword>
<evidence type="ECO:0000313" key="2">
    <source>
        <dbReference type="EMBL" id="NLR94966.1"/>
    </source>
</evidence>
<organism evidence="2 3">
    <name type="scientific">Flammeovirga agarivorans</name>
    <dbReference type="NCBI Taxonomy" id="2726742"/>
    <lineage>
        <taxon>Bacteria</taxon>
        <taxon>Pseudomonadati</taxon>
        <taxon>Bacteroidota</taxon>
        <taxon>Cytophagia</taxon>
        <taxon>Cytophagales</taxon>
        <taxon>Flammeovirgaceae</taxon>
        <taxon>Flammeovirga</taxon>
    </lineage>
</organism>
<gene>
    <name evidence="2" type="ORF">HGP29_27415</name>
</gene>
<accession>A0A7X8XZ98</accession>
<evidence type="ECO:0000313" key="3">
    <source>
        <dbReference type="Proteomes" id="UP000585050"/>
    </source>
</evidence>
<name>A0A7X8XZ98_9BACT</name>
<dbReference type="RefSeq" id="WP_168885675.1">
    <property type="nucleotide sequence ID" value="NZ_JABAIL010000016.1"/>
</dbReference>
<dbReference type="Proteomes" id="UP000585050">
    <property type="component" value="Unassembled WGS sequence"/>
</dbReference>
<dbReference type="AlphaFoldDB" id="A0A7X8XZ98"/>
<sequence>MTTKTCKYCDTEITEPRVRICASCKSSRRKEYTAKYREKNRQKIRDYAREQYHLNADDPDFRRKRRESQVNCINRSEERKQYLKEYHKQYAKKNREKINAYQRDYHQRHSDDQEYRENRKKSQEKYMTKRENKDKINERTNSRYANDAEFKERKLLAGKKYREKNKDTEEYKAMRREQAKRRREKVKSDPVLLEKDRAYRREYYLKTKFRKLSDKLI</sequence>
<proteinExistence type="predicted"/>
<protein>
    <submittedName>
        <fullName evidence="2">Phage tail tape measure protein</fullName>
    </submittedName>
</protein>